<protein>
    <recommendedName>
        <fullName evidence="1">3-keto-alpha-glucoside-1,2-lyase/3-keto-2-hydroxy-glucal hydratase domain-containing protein</fullName>
    </recommendedName>
</protein>
<gene>
    <name evidence="2" type="ORF">C5Y93_11510</name>
</gene>
<sequence>MSLAMRACSNARRCSHVIVVTYSRVRRESTKRMKIRDPTSLSKGDILFAWDRRPQQDWFSILTAAPGWSILQAVFGRPHHPAEFPKMKLTFALLVAVCLASPSLAAEPTPPQTQLCQPTKLISHEQFDQASAFAGKGPGVNGWRAGIGEWTIVDGAAVEKSERPSEKRPNGHEAVCEHVTDLGDLVLSAEFRLGTSPQVGFVCRDTNQPNHHLGRVVITPTAIWIQKMSGIAKETRREELIRIAAKVDPEAWHTVTVEVCGDRWNAQIDDVTIEAEHERFADRKGRVGFVARGDGAQFRNVKLYEARPIPNPSAAGQGKLLRGALDVDLAGVSQQTWTDVSGKQYHGKLLAVTNSMIMIEQKKTPQNQSGKLLLQIVNLSDDDKQAVQEIVAAAKTKE</sequence>
<dbReference type="GO" id="GO:0016787">
    <property type="term" value="F:hydrolase activity"/>
    <property type="evidence" value="ECO:0007669"/>
    <property type="project" value="InterPro"/>
</dbReference>
<dbReference type="Gene3D" id="2.60.120.560">
    <property type="entry name" value="Exo-inulinase, domain 1"/>
    <property type="match status" value="1"/>
</dbReference>
<dbReference type="Pfam" id="PF06439">
    <property type="entry name" value="3keto-disac_hyd"/>
    <property type="match status" value="1"/>
</dbReference>
<proteinExistence type="predicted"/>
<feature type="domain" description="3-keto-alpha-glucoside-1,2-lyase/3-keto-2-hydroxy-glucal hydratase" evidence="1">
    <location>
        <begin position="136"/>
        <end position="303"/>
    </location>
</feature>
<organism evidence="2 3">
    <name type="scientific">Blastopirellula marina</name>
    <dbReference type="NCBI Taxonomy" id="124"/>
    <lineage>
        <taxon>Bacteria</taxon>
        <taxon>Pseudomonadati</taxon>
        <taxon>Planctomycetota</taxon>
        <taxon>Planctomycetia</taxon>
        <taxon>Pirellulales</taxon>
        <taxon>Pirellulaceae</taxon>
        <taxon>Blastopirellula</taxon>
    </lineage>
</organism>
<reference evidence="2 3" key="1">
    <citation type="submission" date="2018-02" db="EMBL/GenBank/DDBJ databases">
        <title>Comparative genomes isolates from brazilian mangrove.</title>
        <authorList>
            <person name="Araujo J.E."/>
            <person name="Taketani R.G."/>
            <person name="Silva M.C.P."/>
            <person name="Loureco M.V."/>
            <person name="Andreote F.D."/>
        </authorList>
    </citation>
    <scope>NUCLEOTIDE SEQUENCE [LARGE SCALE GENOMIC DNA]</scope>
    <source>
        <strain evidence="2 3">Nap-Phe MGV</strain>
    </source>
</reference>
<evidence type="ECO:0000259" key="1">
    <source>
        <dbReference type="Pfam" id="PF06439"/>
    </source>
</evidence>
<evidence type="ECO:0000313" key="3">
    <source>
        <dbReference type="Proteomes" id="UP000237819"/>
    </source>
</evidence>
<comment type="caution">
    <text evidence="2">The sequence shown here is derived from an EMBL/GenBank/DDBJ whole genome shotgun (WGS) entry which is preliminary data.</text>
</comment>
<evidence type="ECO:0000313" key="2">
    <source>
        <dbReference type="EMBL" id="PQO45877.1"/>
    </source>
</evidence>
<dbReference type="InterPro" id="IPR010496">
    <property type="entry name" value="AL/BT2_dom"/>
</dbReference>
<dbReference type="Proteomes" id="UP000237819">
    <property type="component" value="Unassembled WGS sequence"/>
</dbReference>
<accession>A0A2S8GN75</accession>
<name>A0A2S8GN75_9BACT</name>
<dbReference type="AlphaFoldDB" id="A0A2S8GN75"/>
<dbReference type="EMBL" id="PUHZ01000012">
    <property type="protein sequence ID" value="PQO45877.1"/>
    <property type="molecule type" value="Genomic_DNA"/>
</dbReference>